<dbReference type="PANTHER" id="PTHR31503">
    <property type="entry name" value="VACUOLAR CALCIUM ION TRANSPORTER"/>
    <property type="match status" value="1"/>
</dbReference>
<organism evidence="11 12">
    <name type="scientific">Penicillium canescens</name>
    <dbReference type="NCBI Taxonomy" id="5083"/>
    <lineage>
        <taxon>Eukaryota</taxon>
        <taxon>Fungi</taxon>
        <taxon>Dikarya</taxon>
        <taxon>Ascomycota</taxon>
        <taxon>Pezizomycotina</taxon>
        <taxon>Eurotiomycetes</taxon>
        <taxon>Eurotiomycetidae</taxon>
        <taxon>Eurotiales</taxon>
        <taxon>Aspergillaceae</taxon>
        <taxon>Penicillium</taxon>
    </lineage>
</organism>
<feature type="transmembrane region" description="Helical" evidence="8">
    <location>
        <begin position="70"/>
        <end position="92"/>
    </location>
</feature>
<sequence>MRLNSATIFTLNILALIPLGPWISRSVDALSVGGRRATSELLKSTLGTSVELMIVINAITQKRPHISQSVILGSVLSDLLLVLGSTLFISGYDKKRLRFDRTLTTILSP</sequence>
<keyword evidence="4 8" id="KW-0812">Transmembrane</keyword>
<comment type="similarity">
    <text evidence="2">Belongs to the Ca(2+):cation antiporter (CaCA) (TC 2.A.19) family.</text>
</comment>
<evidence type="ECO:0000256" key="6">
    <source>
        <dbReference type="ARBA" id="ARBA00023065"/>
    </source>
</evidence>
<keyword evidence="5 8" id="KW-1133">Transmembrane helix</keyword>
<dbReference type="Proteomes" id="UP001219568">
    <property type="component" value="Unassembled WGS sequence"/>
</dbReference>
<evidence type="ECO:0000256" key="7">
    <source>
        <dbReference type="ARBA" id="ARBA00023136"/>
    </source>
</evidence>
<gene>
    <name evidence="11" type="ORF">N7460_002236</name>
</gene>
<proteinExistence type="inferred from homology"/>
<keyword evidence="3" id="KW-0813">Transport</keyword>
<reference evidence="11" key="1">
    <citation type="journal article" date="2023" name="IMA Fungus">
        <title>Comparative genomic study of the Penicillium genus elucidates a diverse pangenome and 15 lateral gene transfer events.</title>
        <authorList>
            <person name="Petersen C."/>
            <person name="Sorensen T."/>
            <person name="Nielsen M.R."/>
            <person name="Sondergaard T.E."/>
            <person name="Sorensen J.L."/>
            <person name="Fitzpatrick D.A."/>
            <person name="Frisvad J.C."/>
            <person name="Nielsen K.L."/>
        </authorList>
    </citation>
    <scope>NUCLEOTIDE SEQUENCE</scope>
    <source>
        <strain evidence="11">IBT 15450</strain>
    </source>
</reference>
<evidence type="ECO:0000256" key="4">
    <source>
        <dbReference type="ARBA" id="ARBA00022692"/>
    </source>
</evidence>
<evidence type="ECO:0000256" key="9">
    <source>
        <dbReference type="SAM" id="SignalP"/>
    </source>
</evidence>
<feature type="domain" description="Sodium/calcium exchanger membrane region" evidence="10">
    <location>
        <begin position="6"/>
        <end position="103"/>
    </location>
</feature>
<evidence type="ECO:0000256" key="2">
    <source>
        <dbReference type="ARBA" id="ARBA00008170"/>
    </source>
</evidence>
<feature type="signal peptide" evidence="9">
    <location>
        <begin position="1"/>
        <end position="29"/>
    </location>
</feature>
<dbReference type="AlphaFoldDB" id="A0AAD6NDI2"/>
<keyword evidence="9" id="KW-0732">Signal</keyword>
<feature type="chain" id="PRO_5042144724" description="Sodium/calcium exchanger membrane region domain-containing protein" evidence="9">
    <location>
        <begin position="30"/>
        <end position="109"/>
    </location>
</feature>
<evidence type="ECO:0000256" key="1">
    <source>
        <dbReference type="ARBA" id="ARBA00004127"/>
    </source>
</evidence>
<keyword evidence="12" id="KW-1185">Reference proteome</keyword>
<comment type="subcellular location">
    <subcellularLocation>
        <location evidence="1">Endomembrane system</location>
        <topology evidence="1">Multi-pass membrane protein</topology>
    </subcellularLocation>
</comment>
<name>A0AAD6NDI2_PENCN</name>
<keyword evidence="7 8" id="KW-0472">Membrane</keyword>
<dbReference type="GO" id="GO:0012505">
    <property type="term" value="C:endomembrane system"/>
    <property type="evidence" value="ECO:0007669"/>
    <property type="project" value="UniProtKB-SubCell"/>
</dbReference>
<evidence type="ECO:0000313" key="12">
    <source>
        <dbReference type="Proteomes" id="UP001219568"/>
    </source>
</evidence>
<dbReference type="InterPro" id="IPR044880">
    <property type="entry name" value="NCX_ion-bd_dom_sf"/>
</dbReference>
<dbReference type="PANTHER" id="PTHR31503:SF22">
    <property type="entry name" value="VACUOLAR CALCIUM ION TRANSPORTER"/>
    <property type="match status" value="1"/>
</dbReference>
<dbReference type="InterPro" id="IPR004713">
    <property type="entry name" value="CaH_exchang"/>
</dbReference>
<dbReference type="Gene3D" id="1.20.1420.30">
    <property type="entry name" value="NCX, central ion-binding region"/>
    <property type="match status" value="1"/>
</dbReference>
<dbReference type="GO" id="GO:0006874">
    <property type="term" value="P:intracellular calcium ion homeostasis"/>
    <property type="evidence" value="ECO:0007669"/>
    <property type="project" value="TreeGrafter"/>
</dbReference>
<dbReference type="GO" id="GO:0005774">
    <property type="term" value="C:vacuolar membrane"/>
    <property type="evidence" value="ECO:0007669"/>
    <property type="project" value="UniProtKB-ARBA"/>
</dbReference>
<comment type="caution">
    <text evidence="11">The sequence shown here is derived from an EMBL/GenBank/DDBJ whole genome shotgun (WGS) entry which is preliminary data.</text>
</comment>
<reference evidence="11" key="2">
    <citation type="submission" date="2023-01" db="EMBL/GenBank/DDBJ databases">
        <authorList>
            <person name="Petersen C."/>
        </authorList>
    </citation>
    <scope>NUCLEOTIDE SEQUENCE</scope>
    <source>
        <strain evidence="11">IBT 15450</strain>
    </source>
</reference>
<keyword evidence="6" id="KW-0406">Ion transport</keyword>
<dbReference type="GO" id="GO:0015369">
    <property type="term" value="F:calcium:proton antiporter activity"/>
    <property type="evidence" value="ECO:0007669"/>
    <property type="project" value="TreeGrafter"/>
</dbReference>
<evidence type="ECO:0000256" key="8">
    <source>
        <dbReference type="SAM" id="Phobius"/>
    </source>
</evidence>
<evidence type="ECO:0000259" key="10">
    <source>
        <dbReference type="Pfam" id="PF01699"/>
    </source>
</evidence>
<evidence type="ECO:0000313" key="11">
    <source>
        <dbReference type="EMBL" id="KAJ6051702.1"/>
    </source>
</evidence>
<protein>
    <recommendedName>
        <fullName evidence="10">Sodium/calcium exchanger membrane region domain-containing protein</fullName>
    </recommendedName>
</protein>
<evidence type="ECO:0000256" key="3">
    <source>
        <dbReference type="ARBA" id="ARBA00022448"/>
    </source>
</evidence>
<dbReference type="Pfam" id="PF01699">
    <property type="entry name" value="Na_Ca_ex"/>
    <property type="match status" value="1"/>
</dbReference>
<dbReference type="InterPro" id="IPR004837">
    <property type="entry name" value="NaCa_Exmemb"/>
</dbReference>
<accession>A0AAD6NDI2</accession>
<evidence type="ECO:0000256" key="5">
    <source>
        <dbReference type="ARBA" id="ARBA00022989"/>
    </source>
</evidence>
<dbReference type="EMBL" id="JAQJZL010000002">
    <property type="protein sequence ID" value="KAJ6051702.1"/>
    <property type="molecule type" value="Genomic_DNA"/>
</dbReference>